<keyword evidence="1" id="KW-0472">Membrane</keyword>
<protein>
    <submittedName>
        <fullName evidence="2">Uncharacterized protein</fullName>
    </submittedName>
</protein>
<evidence type="ECO:0000256" key="1">
    <source>
        <dbReference type="SAM" id="Phobius"/>
    </source>
</evidence>
<organism evidence="2 3">
    <name type="scientific">Flemingia macrophylla</name>
    <dbReference type="NCBI Taxonomy" id="520843"/>
    <lineage>
        <taxon>Eukaryota</taxon>
        <taxon>Viridiplantae</taxon>
        <taxon>Streptophyta</taxon>
        <taxon>Embryophyta</taxon>
        <taxon>Tracheophyta</taxon>
        <taxon>Spermatophyta</taxon>
        <taxon>Magnoliopsida</taxon>
        <taxon>eudicotyledons</taxon>
        <taxon>Gunneridae</taxon>
        <taxon>Pentapetalae</taxon>
        <taxon>rosids</taxon>
        <taxon>fabids</taxon>
        <taxon>Fabales</taxon>
        <taxon>Fabaceae</taxon>
        <taxon>Papilionoideae</taxon>
        <taxon>50 kb inversion clade</taxon>
        <taxon>NPAAA clade</taxon>
        <taxon>indigoferoid/millettioid clade</taxon>
        <taxon>Phaseoleae</taxon>
        <taxon>Flemingia</taxon>
    </lineage>
</organism>
<evidence type="ECO:0000313" key="2">
    <source>
        <dbReference type="EMBL" id="KAL2328134.1"/>
    </source>
</evidence>
<gene>
    <name evidence="2" type="ORF">Fmac_021561</name>
</gene>
<sequence>MKVSFRSLFNPSERNKAVTVRRDKHAVAVAVAVVMSLLAATSMLPEFDLTSSYFFHFLIWLLRLDLSSLVFPFFVLVHVVGS</sequence>
<comment type="caution">
    <text evidence="2">The sequence shown here is derived from an EMBL/GenBank/DDBJ whole genome shotgun (WGS) entry which is preliminary data.</text>
</comment>
<keyword evidence="3" id="KW-1185">Reference proteome</keyword>
<evidence type="ECO:0000313" key="3">
    <source>
        <dbReference type="Proteomes" id="UP001603857"/>
    </source>
</evidence>
<keyword evidence="1" id="KW-0812">Transmembrane</keyword>
<reference evidence="2 3" key="1">
    <citation type="submission" date="2024-08" db="EMBL/GenBank/DDBJ databases">
        <title>Insights into the chromosomal genome structure of Flemingia macrophylla.</title>
        <authorList>
            <person name="Ding Y."/>
            <person name="Zhao Y."/>
            <person name="Bi W."/>
            <person name="Wu M."/>
            <person name="Zhao G."/>
            <person name="Gong Y."/>
            <person name="Li W."/>
            <person name="Zhang P."/>
        </authorList>
    </citation>
    <scope>NUCLEOTIDE SEQUENCE [LARGE SCALE GENOMIC DNA]</scope>
    <source>
        <strain evidence="2">DYQJB</strain>
        <tissue evidence="2">Leaf</tissue>
    </source>
</reference>
<dbReference type="EMBL" id="JBGMDY010000007">
    <property type="protein sequence ID" value="KAL2328134.1"/>
    <property type="molecule type" value="Genomic_DNA"/>
</dbReference>
<accession>A0ABD1LXB5</accession>
<proteinExistence type="predicted"/>
<keyword evidence="1" id="KW-1133">Transmembrane helix</keyword>
<dbReference type="AlphaFoldDB" id="A0ABD1LXB5"/>
<feature type="transmembrane region" description="Helical" evidence="1">
    <location>
        <begin position="26"/>
        <end position="45"/>
    </location>
</feature>
<dbReference type="Proteomes" id="UP001603857">
    <property type="component" value="Unassembled WGS sequence"/>
</dbReference>
<name>A0ABD1LXB5_9FABA</name>
<feature type="transmembrane region" description="Helical" evidence="1">
    <location>
        <begin position="57"/>
        <end position="80"/>
    </location>
</feature>